<evidence type="ECO:0000313" key="2">
    <source>
        <dbReference type="EMBL" id="RBO83130.1"/>
    </source>
</evidence>
<feature type="compositionally biased region" description="Low complexity" evidence="1">
    <location>
        <begin position="38"/>
        <end position="48"/>
    </location>
</feature>
<dbReference type="EMBL" id="QNRE01000019">
    <property type="protein sequence ID" value="RBO83130.1"/>
    <property type="molecule type" value="Genomic_DNA"/>
</dbReference>
<dbReference type="AlphaFoldDB" id="A0A366CZ63"/>
<evidence type="ECO:0000313" key="3">
    <source>
        <dbReference type="Proteomes" id="UP000252586"/>
    </source>
</evidence>
<reference evidence="2 3" key="1">
    <citation type="submission" date="2018-06" db="EMBL/GenBank/DDBJ databases">
        <title>Genomic Encyclopedia of Type Strains, Phase IV (KMG-IV): sequencing the most valuable type-strain genomes for metagenomic binning, comparative biology and taxonomic classification.</title>
        <authorList>
            <person name="Goeker M."/>
        </authorList>
    </citation>
    <scope>NUCLEOTIDE SEQUENCE [LARGE SCALE GENOMIC DNA]</scope>
    <source>
        <strain evidence="2 3">DSM 44599</strain>
    </source>
</reference>
<keyword evidence="3" id="KW-1185">Reference proteome</keyword>
<dbReference type="Proteomes" id="UP000252586">
    <property type="component" value="Unassembled WGS sequence"/>
</dbReference>
<organism evidence="2 3">
    <name type="scientific">Nocardia puris</name>
    <dbReference type="NCBI Taxonomy" id="208602"/>
    <lineage>
        <taxon>Bacteria</taxon>
        <taxon>Bacillati</taxon>
        <taxon>Actinomycetota</taxon>
        <taxon>Actinomycetes</taxon>
        <taxon>Mycobacteriales</taxon>
        <taxon>Nocardiaceae</taxon>
        <taxon>Nocardia</taxon>
    </lineage>
</organism>
<feature type="region of interest" description="Disordered" evidence="1">
    <location>
        <begin position="30"/>
        <end position="57"/>
    </location>
</feature>
<accession>A0A366CZ63</accession>
<sequence>MVSSTGKYSDRPNELMFSVSNLLRWVSRGRRRCRGGRPRSAPRAGRTTPGRRRRGVR</sequence>
<evidence type="ECO:0000256" key="1">
    <source>
        <dbReference type="SAM" id="MobiDB-lite"/>
    </source>
</evidence>
<comment type="caution">
    <text evidence="2">The sequence shown here is derived from an EMBL/GenBank/DDBJ whole genome shotgun (WGS) entry which is preliminary data.</text>
</comment>
<gene>
    <name evidence="2" type="ORF">DFR74_11952</name>
</gene>
<protein>
    <submittedName>
        <fullName evidence="2">Uncharacterized protein</fullName>
    </submittedName>
</protein>
<proteinExistence type="predicted"/>
<name>A0A366CZ63_9NOCA</name>